<dbReference type="PROSITE" id="PS00438">
    <property type="entry name" value="CATALASE_2"/>
    <property type="match status" value="1"/>
</dbReference>
<feature type="domain" description="Catalase core" evidence="12">
    <location>
        <begin position="68"/>
        <end position="477"/>
    </location>
</feature>
<proteinExistence type="inferred from homology"/>
<dbReference type="PROSITE" id="PS51402">
    <property type="entry name" value="CATALASE_3"/>
    <property type="match status" value="1"/>
</dbReference>
<evidence type="ECO:0000256" key="6">
    <source>
        <dbReference type="ARBA" id="ARBA00023004"/>
    </source>
</evidence>
<dbReference type="SMART" id="SM01060">
    <property type="entry name" value="Catalase"/>
    <property type="match status" value="1"/>
</dbReference>
<evidence type="ECO:0000256" key="11">
    <source>
        <dbReference type="SAM" id="SignalP"/>
    </source>
</evidence>
<reference evidence="14" key="3">
    <citation type="journal article" date="2018" name="Mol. Plant Microbe Interact.">
        <title>Genome sequence resources for the wheat stripe rust pathogen (Puccinia striiformis f. sp. tritici) and the barley stripe rust pathogen (Puccinia striiformis f. sp. hordei).</title>
        <authorList>
            <person name="Xia C."/>
            <person name="Wang M."/>
            <person name="Yin C."/>
            <person name="Cornejo O.E."/>
            <person name="Hulbert S.H."/>
            <person name="Chen X."/>
        </authorList>
    </citation>
    <scope>NUCLEOTIDE SEQUENCE [LARGE SCALE GENOMIC DNA]</scope>
    <source>
        <strain evidence="14">93TX-2</strain>
    </source>
</reference>
<dbReference type="InterPro" id="IPR024711">
    <property type="entry name" value="Catalase_clade1/3"/>
</dbReference>
<dbReference type="InterPro" id="IPR018028">
    <property type="entry name" value="Catalase"/>
</dbReference>
<dbReference type="InterPro" id="IPR010582">
    <property type="entry name" value="Catalase_immune_responsive"/>
</dbReference>
<evidence type="ECO:0000256" key="8">
    <source>
        <dbReference type="PIRSR" id="PIRSR038928-2"/>
    </source>
</evidence>
<dbReference type="VEuPathDB" id="FungiDB:PSHT_01957"/>
<dbReference type="EC" id="1.11.1.6" evidence="9"/>
<dbReference type="PRINTS" id="PR00067">
    <property type="entry name" value="CATALASE"/>
</dbReference>
<comment type="similarity">
    <text evidence="1 9">Belongs to the catalase family.</text>
</comment>
<keyword evidence="11" id="KW-0732">Signal</keyword>
<dbReference type="PANTHER" id="PTHR11465">
    <property type="entry name" value="CATALASE"/>
    <property type="match status" value="1"/>
</dbReference>
<accession>A0A2S4WJE3</accession>
<reference evidence="14" key="2">
    <citation type="journal article" date="2018" name="BMC Genomics">
        <title>Genomic insights into host adaptation between the wheat stripe rust pathogen (Puccinia striiformis f. sp. tritici) and the barley stripe rust pathogen (Puccinia striiformis f. sp. hordei).</title>
        <authorList>
            <person name="Xia C."/>
            <person name="Wang M."/>
            <person name="Yin C."/>
            <person name="Cornejo O.E."/>
            <person name="Hulbert S.H."/>
            <person name="Chen X."/>
        </authorList>
    </citation>
    <scope>NUCLEOTIDE SEQUENCE [LARGE SCALE GENOMIC DNA]</scope>
    <source>
        <strain evidence="14">93TX-2</strain>
    </source>
</reference>
<dbReference type="GO" id="GO:0005777">
    <property type="term" value="C:peroxisome"/>
    <property type="evidence" value="ECO:0007669"/>
    <property type="project" value="TreeGrafter"/>
</dbReference>
<dbReference type="VEuPathDB" id="FungiDB:PSTT_11242"/>
<dbReference type="OrthoDB" id="6880011at2759"/>
<dbReference type="GO" id="GO:0042744">
    <property type="term" value="P:hydrogen peroxide catabolic process"/>
    <property type="evidence" value="ECO:0007669"/>
    <property type="project" value="UniProtKB-KW"/>
</dbReference>
<keyword evidence="7 9" id="KW-0376">Hydrogen peroxide</keyword>
<dbReference type="Pfam" id="PF06628">
    <property type="entry name" value="Catalase-rel"/>
    <property type="match status" value="1"/>
</dbReference>
<evidence type="ECO:0000256" key="1">
    <source>
        <dbReference type="ARBA" id="ARBA00005329"/>
    </source>
</evidence>
<feature type="chain" id="PRO_5015416747" description="Catalase" evidence="11">
    <location>
        <begin position="25"/>
        <end position="568"/>
    </location>
</feature>
<evidence type="ECO:0000259" key="12">
    <source>
        <dbReference type="SMART" id="SM01060"/>
    </source>
</evidence>
<sequence>MFNSAHLRPLSVGSYFALACCVAGWPSSGEQSASEKLRPRQSSQTIFESALYTQLQASHLPAEALAYTTGNGQPYATPFAAQRIGNDGPLLLQDTHLIDNQAHFNRERIPERIVHALGAGAHGFFTTTTDFASRYTMMSLFQKVGQTTPVTMRFSNAAGPKGATDTVRNVRGFGVKYVSNSKRQLGSDYEQLSDLFPSRPGKVPFTHSRLDRKFTNGPTGSGWNFVGHLEIVSSWYGELDSYKQLAHVGYSDYLGTNPEALPQFLRLFSDAGTSKGWLQTDAFSGHVYKWVKQDGSWVYVKITFKSSQGVANYTAAEQAQIRNPGLASEELYDSIQAGQRPGWKVYAQVMTPQDAENFRYNVLDLTKEWREDLVPLNEIGKVELTQNPTNYFAEVEQAAFSPGAIIDGWEPSDDPVLQLRLFAYTDAQRYRLGANYQQIPVNCPFSAVANYQRDGASSYLGNQGNRPAFAASYGRLAVVPRAYNSDNHTVWKSGAIRYLSQISPIDFEQPRYFYDHLSPDQKSNLVSNFAEGLSAVKRSNVVQRVLQTIQQASPELAQRIHLAMTTNR</sequence>
<keyword evidence="6 8" id="KW-0408">Iron</keyword>
<keyword evidence="2 9" id="KW-0575">Peroxidase</keyword>
<evidence type="ECO:0000313" key="13">
    <source>
        <dbReference type="EMBL" id="POW21817.1"/>
    </source>
</evidence>
<dbReference type="AlphaFoldDB" id="A0A2S4WJE3"/>
<dbReference type="PROSITE" id="PS00437">
    <property type="entry name" value="CATALASE_1"/>
    <property type="match status" value="1"/>
</dbReference>
<keyword evidence="4 8" id="KW-0479">Metal-binding</keyword>
<reference evidence="13 14" key="1">
    <citation type="submission" date="2017-12" db="EMBL/GenBank/DDBJ databases">
        <title>Gene loss provides genomic basis for host adaptation in cereal stripe rust fungi.</title>
        <authorList>
            <person name="Xia C."/>
        </authorList>
    </citation>
    <scope>NUCLEOTIDE SEQUENCE [LARGE SCALE GENOMIC DNA]</scope>
    <source>
        <strain evidence="13 14">93TX-2</strain>
    </source>
</reference>
<evidence type="ECO:0000256" key="10">
    <source>
        <dbReference type="RuleBase" id="RU004142"/>
    </source>
</evidence>
<comment type="cofactor">
    <cofactor evidence="8">
        <name>heme</name>
        <dbReference type="ChEBI" id="CHEBI:30413"/>
    </cofactor>
</comment>
<dbReference type="EMBL" id="PKSM01000016">
    <property type="protein sequence ID" value="POW21817.1"/>
    <property type="molecule type" value="Genomic_DNA"/>
</dbReference>
<comment type="caution">
    <text evidence="13">The sequence shown here is derived from an EMBL/GenBank/DDBJ whole genome shotgun (WGS) entry which is preliminary data.</text>
</comment>
<evidence type="ECO:0000256" key="4">
    <source>
        <dbReference type="ARBA" id="ARBA00022723"/>
    </source>
</evidence>
<dbReference type="InterPro" id="IPR020835">
    <property type="entry name" value="Catalase_sf"/>
</dbReference>
<dbReference type="Proteomes" id="UP000238274">
    <property type="component" value="Unassembled WGS sequence"/>
</dbReference>
<evidence type="ECO:0000256" key="2">
    <source>
        <dbReference type="ARBA" id="ARBA00022559"/>
    </source>
</evidence>
<dbReference type="InterPro" id="IPR002226">
    <property type="entry name" value="Catalase_haem_BS"/>
</dbReference>
<gene>
    <name evidence="13" type="ORF">PSHT_01957</name>
</gene>
<dbReference type="GO" id="GO:0005739">
    <property type="term" value="C:mitochondrion"/>
    <property type="evidence" value="ECO:0007669"/>
    <property type="project" value="TreeGrafter"/>
</dbReference>
<keyword evidence="14" id="KW-1185">Reference proteome</keyword>
<comment type="function">
    <text evidence="10">Catalyzes the degradation of hydrogen peroxide (H(2)O(2)) generated by peroxisomal oxidases to water and oxygen, thereby protecting cells from the toxic effects of hydrogen peroxide.</text>
</comment>
<dbReference type="GO" id="GO:0004096">
    <property type="term" value="F:catalase activity"/>
    <property type="evidence" value="ECO:0007669"/>
    <property type="project" value="UniProtKB-EC"/>
</dbReference>
<feature type="binding site" description="axial binding residue" evidence="8">
    <location>
        <position position="424"/>
    </location>
    <ligand>
        <name>heme</name>
        <dbReference type="ChEBI" id="CHEBI:30413"/>
    </ligand>
    <ligandPart>
        <name>Fe</name>
        <dbReference type="ChEBI" id="CHEBI:18248"/>
    </ligandPart>
</feature>
<evidence type="ECO:0000256" key="3">
    <source>
        <dbReference type="ARBA" id="ARBA00022617"/>
    </source>
</evidence>
<dbReference type="Pfam" id="PF00199">
    <property type="entry name" value="Catalase"/>
    <property type="match status" value="2"/>
</dbReference>
<dbReference type="InterPro" id="IPR024708">
    <property type="entry name" value="Catalase_AS"/>
</dbReference>
<comment type="catalytic activity">
    <reaction evidence="9">
        <text>2 H2O2 = O2 + 2 H2O</text>
        <dbReference type="Rhea" id="RHEA:20309"/>
        <dbReference type="ChEBI" id="CHEBI:15377"/>
        <dbReference type="ChEBI" id="CHEBI:15379"/>
        <dbReference type="ChEBI" id="CHEBI:16240"/>
        <dbReference type="EC" id="1.11.1.6"/>
    </reaction>
</comment>
<evidence type="ECO:0000256" key="5">
    <source>
        <dbReference type="ARBA" id="ARBA00023002"/>
    </source>
</evidence>
<keyword evidence="3 8" id="KW-0349">Heme</keyword>
<dbReference type="GO" id="GO:0020037">
    <property type="term" value="F:heme binding"/>
    <property type="evidence" value="ECO:0007669"/>
    <property type="project" value="InterPro"/>
</dbReference>
<evidence type="ECO:0000256" key="9">
    <source>
        <dbReference type="RuleBase" id="RU000498"/>
    </source>
</evidence>
<keyword evidence="5 9" id="KW-0560">Oxidoreductase</keyword>
<dbReference type="GO" id="GO:0042542">
    <property type="term" value="P:response to hydrogen peroxide"/>
    <property type="evidence" value="ECO:0007669"/>
    <property type="project" value="TreeGrafter"/>
</dbReference>
<dbReference type="InterPro" id="IPR011614">
    <property type="entry name" value="Catalase_core"/>
</dbReference>
<dbReference type="Gene3D" id="2.40.180.10">
    <property type="entry name" value="Catalase core domain"/>
    <property type="match status" value="1"/>
</dbReference>
<dbReference type="PIRSF" id="PIRSF038928">
    <property type="entry name" value="Catalase_clade1-3"/>
    <property type="match status" value="1"/>
</dbReference>
<name>A0A2S4WJE3_9BASI</name>
<organism evidence="13 14">
    <name type="scientific">Puccinia striiformis</name>
    <dbReference type="NCBI Taxonomy" id="27350"/>
    <lineage>
        <taxon>Eukaryota</taxon>
        <taxon>Fungi</taxon>
        <taxon>Dikarya</taxon>
        <taxon>Basidiomycota</taxon>
        <taxon>Pucciniomycotina</taxon>
        <taxon>Pucciniomycetes</taxon>
        <taxon>Pucciniales</taxon>
        <taxon>Pucciniaceae</taxon>
        <taxon>Puccinia</taxon>
    </lineage>
</organism>
<dbReference type="PANTHER" id="PTHR11465:SF9">
    <property type="entry name" value="CATALASE"/>
    <property type="match status" value="1"/>
</dbReference>
<feature type="signal peptide" evidence="11">
    <location>
        <begin position="1"/>
        <end position="24"/>
    </location>
</feature>
<protein>
    <recommendedName>
        <fullName evidence="9">Catalase</fullName>
        <ecNumber evidence="9">1.11.1.6</ecNumber>
    </recommendedName>
</protein>
<dbReference type="SUPFAM" id="SSF56634">
    <property type="entry name" value="Heme-dependent catalase-like"/>
    <property type="match status" value="1"/>
</dbReference>
<dbReference type="GO" id="GO:0046872">
    <property type="term" value="F:metal ion binding"/>
    <property type="evidence" value="ECO:0007669"/>
    <property type="project" value="UniProtKB-KW"/>
</dbReference>
<evidence type="ECO:0000256" key="7">
    <source>
        <dbReference type="ARBA" id="ARBA00023324"/>
    </source>
</evidence>
<evidence type="ECO:0000313" key="14">
    <source>
        <dbReference type="Proteomes" id="UP000238274"/>
    </source>
</evidence>